<keyword evidence="1" id="KW-0472">Membrane</keyword>
<feature type="transmembrane region" description="Helical" evidence="1">
    <location>
        <begin position="259"/>
        <end position="288"/>
    </location>
</feature>
<feature type="transmembrane region" description="Helical" evidence="1">
    <location>
        <begin position="141"/>
        <end position="159"/>
    </location>
</feature>
<feature type="transmembrane region" description="Helical" evidence="1">
    <location>
        <begin position="385"/>
        <end position="404"/>
    </location>
</feature>
<dbReference type="Proteomes" id="UP000317835">
    <property type="component" value="Plasmid pElP_5"/>
</dbReference>
<feature type="transmembrane region" description="Helical" evidence="1">
    <location>
        <begin position="48"/>
        <end position="67"/>
    </location>
</feature>
<feature type="transmembrane region" description="Helical" evidence="1">
    <location>
        <begin position="425"/>
        <end position="445"/>
    </location>
</feature>
<gene>
    <name evidence="2" type="ORF">ElP_76700</name>
</gene>
<dbReference type="KEGG" id="tpla:ElP_76700"/>
<evidence type="ECO:0000256" key="1">
    <source>
        <dbReference type="SAM" id="Phobius"/>
    </source>
</evidence>
<reference evidence="2 3" key="1">
    <citation type="submission" date="2019-02" db="EMBL/GenBank/DDBJ databases">
        <title>Deep-cultivation of Planctomycetes and their phenomic and genomic characterization uncovers novel biology.</title>
        <authorList>
            <person name="Wiegand S."/>
            <person name="Jogler M."/>
            <person name="Boedeker C."/>
            <person name="Pinto D."/>
            <person name="Vollmers J."/>
            <person name="Rivas-Marin E."/>
            <person name="Kohn T."/>
            <person name="Peeters S.H."/>
            <person name="Heuer A."/>
            <person name="Rast P."/>
            <person name="Oberbeckmann S."/>
            <person name="Bunk B."/>
            <person name="Jeske O."/>
            <person name="Meyerdierks A."/>
            <person name="Storesund J.E."/>
            <person name="Kallscheuer N."/>
            <person name="Luecker S."/>
            <person name="Lage O.M."/>
            <person name="Pohl T."/>
            <person name="Merkel B.J."/>
            <person name="Hornburger P."/>
            <person name="Mueller R.-W."/>
            <person name="Bruemmer F."/>
            <person name="Labrenz M."/>
            <person name="Spormann A.M."/>
            <person name="Op den Camp H."/>
            <person name="Overmann J."/>
            <person name="Amann R."/>
            <person name="Jetten M.S.M."/>
            <person name="Mascher T."/>
            <person name="Medema M.H."/>
            <person name="Devos D.P."/>
            <person name="Kaster A.-K."/>
            <person name="Ovreas L."/>
            <person name="Rohde M."/>
            <person name="Galperin M.Y."/>
            <person name="Jogler C."/>
        </authorList>
    </citation>
    <scope>NUCLEOTIDE SEQUENCE [LARGE SCALE GENOMIC DNA]</scope>
    <source>
        <strain evidence="2 3">ElP</strain>
        <plasmid evidence="3">pelp_5</plasmid>
    </source>
</reference>
<keyword evidence="2" id="KW-0614">Plasmid</keyword>
<feature type="transmembrane region" description="Helical" evidence="1">
    <location>
        <begin position="227"/>
        <end position="247"/>
    </location>
</feature>
<feature type="transmembrane region" description="Helical" evidence="1">
    <location>
        <begin position="338"/>
        <end position="365"/>
    </location>
</feature>
<proteinExistence type="predicted"/>
<evidence type="ECO:0000313" key="2">
    <source>
        <dbReference type="EMBL" id="QDV39697.1"/>
    </source>
</evidence>
<name>A0A518HFS5_9BACT</name>
<feature type="transmembrane region" description="Helical" evidence="1">
    <location>
        <begin position="20"/>
        <end position="42"/>
    </location>
</feature>
<sequence>MTRAGDLGALKMRSIGPRRIVASTIALILASTVFCVAARLPIIVASTAWISFGSMAVAGYLIMRAIVPNMAGSGEGIAIGAVVGLLSLRVVLACQGFLVGLSGPLSLVAHLEILAVAVVLDRRFGRMPGVTADDARAWRGVLEIATATILLMAIPYARVGGMVNNGFSFVPYFNKDFFQHAGVVSELTRSLPPSNPFFAGERLHYYWLSHLWPASLACLTGGTARDALVSVVPPNAFLFVCCLTALIRRFVPVSGGARLAVGIALFAPSYISLVYLTKLMAPAVFRLLPNASSLEYSGISHSWFRDLLYEPHAVTAMTMVVAAMMIDHADCGRTSTRVALLTGALLGLTALTDSFIGLIGAGWFACSRLRLLISDHSRVAWASTTAGLLAWAAPIAAGMAAGILPVGGRSPMTIAPHLLLKYAPAYLLVELGPLLIFGAVGTVVLVRRLGPGRVAPLAWLGLVSIVFMFFASARMDPDIALRKGLKTLQIPLVVAAGASCAAFLETGRSARLRGAGVLAISLGALTIATDMHHYLDLSSRRVPSPTVVGFEEMRMYDWIRKHTGRSDVFQLVDVVRPGRSFQSTQDLQLPALAERRTLFCNFEQPYIFHVTSSAIERRRHSLESVFTADGPDSLERALRDLPPHFLIVDEGGPGPVEAMRLLAEDGGLRERFRVGSYALYEVSLGRLAGASPPVAADGLVDR</sequence>
<feature type="transmembrane region" description="Helical" evidence="1">
    <location>
        <begin position="79"/>
        <end position="98"/>
    </location>
</feature>
<keyword evidence="1" id="KW-0812">Transmembrane</keyword>
<feature type="transmembrane region" description="Helical" evidence="1">
    <location>
        <begin position="104"/>
        <end position="120"/>
    </location>
</feature>
<protein>
    <recommendedName>
        <fullName evidence="4">Glycosyltransferase RgtA/B/C/D-like domain-containing protein</fullName>
    </recommendedName>
</protein>
<feature type="transmembrane region" description="Helical" evidence="1">
    <location>
        <begin position="457"/>
        <end position="475"/>
    </location>
</feature>
<keyword evidence="3" id="KW-1185">Reference proteome</keyword>
<evidence type="ECO:0000313" key="3">
    <source>
        <dbReference type="Proteomes" id="UP000317835"/>
    </source>
</evidence>
<feature type="transmembrane region" description="Helical" evidence="1">
    <location>
        <begin position="487"/>
        <end position="504"/>
    </location>
</feature>
<dbReference type="AlphaFoldDB" id="A0A518HFS5"/>
<dbReference type="EMBL" id="CP036431">
    <property type="protein sequence ID" value="QDV39697.1"/>
    <property type="molecule type" value="Genomic_DNA"/>
</dbReference>
<accession>A0A518HFS5</accession>
<evidence type="ECO:0008006" key="4">
    <source>
        <dbReference type="Google" id="ProtNLM"/>
    </source>
</evidence>
<geneLocation type="plasmid" evidence="3">
    <name>pelp_5</name>
</geneLocation>
<organism evidence="2 3">
    <name type="scientific">Tautonia plasticadhaerens</name>
    <dbReference type="NCBI Taxonomy" id="2527974"/>
    <lineage>
        <taxon>Bacteria</taxon>
        <taxon>Pseudomonadati</taxon>
        <taxon>Planctomycetota</taxon>
        <taxon>Planctomycetia</taxon>
        <taxon>Isosphaerales</taxon>
        <taxon>Isosphaeraceae</taxon>
        <taxon>Tautonia</taxon>
    </lineage>
</organism>
<keyword evidence="1" id="KW-1133">Transmembrane helix</keyword>